<dbReference type="EMBL" id="BAAATD010000007">
    <property type="protein sequence ID" value="GAA2612675.1"/>
    <property type="molecule type" value="Genomic_DNA"/>
</dbReference>
<evidence type="ECO:0000313" key="2">
    <source>
        <dbReference type="EMBL" id="GAA2612675.1"/>
    </source>
</evidence>
<comment type="caution">
    <text evidence="2">The sequence shown here is derived from an EMBL/GenBank/DDBJ whole genome shotgun (WGS) entry which is preliminary data.</text>
</comment>
<accession>A0ABN3Q401</accession>
<keyword evidence="1" id="KW-1133">Transmembrane helix</keyword>
<dbReference type="Proteomes" id="UP001501509">
    <property type="component" value="Unassembled WGS sequence"/>
</dbReference>
<proteinExistence type="predicted"/>
<name>A0ABN3Q401_9ACTN</name>
<evidence type="ECO:0000256" key="1">
    <source>
        <dbReference type="SAM" id="Phobius"/>
    </source>
</evidence>
<keyword evidence="3" id="KW-1185">Reference proteome</keyword>
<evidence type="ECO:0000313" key="3">
    <source>
        <dbReference type="Proteomes" id="UP001501509"/>
    </source>
</evidence>
<reference evidence="2 3" key="1">
    <citation type="journal article" date="2019" name="Int. J. Syst. Evol. Microbiol.">
        <title>The Global Catalogue of Microorganisms (GCM) 10K type strain sequencing project: providing services to taxonomists for standard genome sequencing and annotation.</title>
        <authorList>
            <consortium name="The Broad Institute Genomics Platform"/>
            <consortium name="The Broad Institute Genome Sequencing Center for Infectious Disease"/>
            <person name="Wu L."/>
            <person name="Ma J."/>
        </authorList>
    </citation>
    <scope>NUCLEOTIDE SEQUENCE [LARGE SCALE GENOMIC DNA]</scope>
    <source>
        <strain evidence="2 3">JCM 6833</strain>
    </source>
</reference>
<keyword evidence="1" id="KW-0472">Membrane</keyword>
<feature type="transmembrane region" description="Helical" evidence="1">
    <location>
        <begin position="61"/>
        <end position="79"/>
    </location>
</feature>
<gene>
    <name evidence="2" type="ORF">GCM10010411_54320</name>
</gene>
<sequence>MARPSAREARTYITDVAYQTSSEELLEHSTTKLLAITPRLQQFEAARTEDKDATRANLPGLAMLAFVVLVVVGAVVWAVNSLPAESDSARVPQSLRGNWVGVLTKTQPPNESVRLETNQNGITARQRFFTDDEGSQPVPGGAWNENLRAVRGDGGSATLETTGGVFHIKIFRRGDSVVYEWKTGPADNSNAPVKHGGILHRDS</sequence>
<protein>
    <recommendedName>
        <fullName evidence="4">TIGR03067 domain-containing protein</fullName>
    </recommendedName>
</protein>
<keyword evidence="1" id="KW-0812">Transmembrane</keyword>
<evidence type="ECO:0008006" key="4">
    <source>
        <dbReference type="Google" id="ProtNLM"/>
    </source>
</evidence>
<organism evidence="2 3">
    <name type="scientific">Actinomadura fulvescens</name>
    <dbReference type="NCBI Taxonomy" id="46160"/>
    <lineage>
        <taxon>Bacteria</taxon>
        <taxon>Bacillati</taxon>
        <taxon>Actinomycetota</taxon>
        <taxon>Actinomycetes</taxon>
        <taxon>Streptosporangiales</taxon>
        <taxon>Thermomonosporaceae</taxon>
        <taxon>Actinomadura</taxon>
    </lineage>
</organism>